<keyword evidence="2" id="KW-1185">Reference proteome</keyword>
<dbReference type="Proteomes" id="UP001159363">
    <property type="component" value="Chromosome X"/>
</dbReference>
<comment type="caution">
    <text evidence="1">The sequence shown here is derived from an EMBL/GenBank/DDBJ whole genome shotgun (WGS) entry which is preliminary data.</text>
</comment>
<proteinExistence type="predicted"/>
<evidence type="ECO:0000313" key="2">
    <source>
        <dbReference type="Proteomes" id="UP001159363"/>
    </source>
</evidence>
<reference evidence="1 2" key="1">
    <citation type="submission" date="2023-02" db="EMBL/GenBank/DDBJ databases">
        <title>LHISI_Scaffold_Assembly.</title>
        <authorList>
            <person name="Stuart O.P."/>
            <person name="Cleave R."/>
            <person name="Magrath M.J.L."/>
            <person name="Mikheyev A.S."/>
        </authorList>
    </citation>
    <scope>NUCLEOTIDE SEQUENCE [LARGE SCALE GENOMIC DNA]</scope>
    <source>
        <strain evidence="1">Daus_M_001</strain>
        <tissue evidence="1">Leg muscle</tissue>
    </source>
</reference>
<protein>
    <recommendedName>
        <fullName evidence="3">Integrase catalytic domain-containing protein</fullName>
    </recommendedName>
</protein>
<evidence type="ECO:0000313" key="1">
    <source>
        <dbReference type="EMBL" id="KAJ8885175.1"/>
    </source>
</evidence>
<gene>
    <name evidence="1" type="ORF">PR048_011371</name>
</gene>
<evidence type="ECO:0008006" key="3">
    <source>
        <dbReference type="Google" id="ProtNLM"/>
    </source>
</evidence>
<name>A0ABQ9HLX1_9NEOP</name>
<dbReference type="EMBL" id="JARBHB010000004">
    <property type="protein sequence ID" value="KAJ8885175.1"/>
    <property type="molecule type" value="Genomic_DNA"/>
</dbReference>
<organism evidence="1 2">
    <name type="scientific">Dryococelus australis</name>
    <dbReference type="NCBI Taxonomy" id="614101"/>
    <lineage>
        <taxon>Eukaryota</taxon>
        <taxon>Metazoa</taxon>
        <taxon>Ecdysozoa</taxon>
        <taxon>Arthropoda</taxon>
        <taxon>Hexapoda</taxon>
        <taxon>Insecta</taxon>
        <taxon>Pterygota</taxon>
        <taxon>Neoptera</taxon>
        <taxon>Polyneoptera</taxon>
        <taxon>Phasmatodea</taxon>
        <taxon>Verophasmatodea</taxon>
        <taxon>Anareolatae</taxon>
        <taxon>Phasmatidae</taxon>
        <taxon>Eurycanthinae</taxon>
        <taxon>Dryococelus</taxon>
    </lineage>
</organism>
<accession>A0ABQ9HLX1</accession>
<sequence>MPSVIASDNDPQFRSKVVKTWVSLMPSNAGRLKRNLRLALIAFHADSQDRWNQDLEWLKMEFNDVCHEGSKTSPFKHIKRACENLKLSRGKSKRKYDKYHTQNPFKVGDFVLCQAHTLWKDPLKIQRFLAPVMVALCYPVNGKFVGRAHISQSKKSSPNLK</sequence>